<dbReference type="PANTHER" id="PTHR12521">
    <property type="entry name" value="PROTEIN C6ORF130"/>
    <property type="match status" value="1"/>
</dbReference>
<sequence>MMATIQYATGDIFSSSAQVLVNPVNCQGIMGKGLALAFKQRYPAMFRTYQQECQSGLLRIGQPTLYTQSTPWILNFPTKDAVRANSKLEYIEKGLHYLVAHYHTLNIHSIAFPKLGAGYGRLRWEQVGPLMARYLNQLDIPVTIYLTENDQQYQP</sequence>
<dbReference type="SUPFAM" id="SSF52949">
    <property type="entry name" value="Macro domain-like"/>
    <property type="match status" value="1"/>
</dbReference>
<comment type="caution">
    <text evidence="3">The sequence shown here is derived from an EMBL/GenBank/DDBJ whole genome shotgun (WGS) entry which is preliminary data.</text>
</comment>
<dbReference type="Pfam" id="PF01661">
    <property type="entry name" value="Macro"/>
    <property type="match status" value="1"/>
</dbReference>
<comment type="catalytic activity">
    <reaction evidence="1">
        <text>an N-(ADP-alpha-D-ribosyl)-thymidine in DNA + H2O = a thymidine in DNA + ADP-D-ribose</text>
        <dbReference type="Rhea" id="RHEA:71655"/>
        <dbReference type="Rhea" id="RHEA-COMP:13556"/>
        <dbReference type="Rhea" id="RHEA-COMP:18051"/>
        <dbReference type="ChEBI" id="CHEBI:15377"/>
        <dbReference type="ChEBI" id="CHEBI:57967"/>
        <dbReference type="ChEBI" id="CHEBI:137386"/>
        <dbReference type="ChEBI" id="CHEBI:191199"/>
    </reaction>
    <physiologicalReaction direction="left-to-right" evidence="1">
        <dbReference type="Rhea" id="RHEA:71656"/>
    </physiologicalReaction>
</comment>
<evidence type="ECO:0000259" key="2">
    <source>
        <dbReference type="PROSITE" id="PS51154"/>
    </source>
</evidence>
<dbReference type="AlphaFoldDB" id="A0A402B7I9"/>
<proteinExistence type="predicted"/>
<name>A0A402B7I9_9CHLR</name>
<dbReference type="SMART" id="SM00506">
    <property type="entry name" value="A1pp"/>
    <property type="match status" value="1"/>
</dbReference>
<dbReference type="GO" id="GO:0140291">
    <property type="term" value="P:peptidyl-glutamate ADP-deribosylation"/>
    <property type="evidence" value="ECO:0007669"/>
    <property type="project" value="TreeGrafter"/>
</dbReference>
<dbReference type="EMBL" id="BIFT01000001">
    <property type="protein sequence ID" value="GCE27282.1"/>
    <property type="molecule type" value="Genomic_DNA"/>
</dbReference>
<dbReference type="OrthoDB" id="9780211at2"/>
<evidence type="ECO:0000313" key="3">
    <source>
        <dbReference type="EMBL" id="GCE27282.1"/>
    </source>
</evidence>
<evidence type="ECO:0000256" key="1">
    <source>
        <dbReference type="ARBA" id="ARBA00035885"/>
    </source>
</evidence>
<protein>
    <recommendedName>
        <fullName evidence="2">Macro domain-containing protein</fullName>
    </recommendedName>
</protein>
<keyword evidence="4" id="KW-1185">Reference proteome</keyword>
<reference evidence="4" key="1">
    <citation type="submission" date="2018-12" db="EMBL/GenBank/DDBJ databases">
        <title>Tengunoibacter tsumagoiensis gen. nov., sp. nov., Dictyobacter kobayashii sp. nov., D. alpinus sp. nov., and D. joshuensis sp. nov. and description of Dictyobacteraceae fam. nov. within the order Ktedonobacterales isolated from Tengu-no-mugimeshi.</title>
        <authorList>
            <person name="Wang C.M."/>
            <person name="Zheng Y."/>
            <person name="Sakai Y."/>
            <person name="Toyoda A."/>
            <person name="Minakuchi Y."/>
            <person name="Abe K."/>
            <person name="Yokota A."/>
            <person name="Yabe S."/>
        </authorList>
    </citation>
    <scope>NUCLEOTIDE SEQUENCE [LARGE SCALE GENOMIC DNA]</scope>
    <source>
        <strain evidence="4">Uno16</strain>
    </source>
</reference>
<dbReference type="InterPro" id="IPR050892">
    <property type="entry name" value="ADP-ribose_metab_enzymes"/>
</dbReference>
<dbReference type="PROSITE" id="PS51154">
    <property type="entry name" value="MACRO"/>
    <property type="match status" value="1"/>
</dbReference>
<dbReference type="Gene3D" id="3.40.220.10">
    <property type="entry name" value="Leucine Aminopeptidase, subunit E, domain 1"/>
    <property type="match status" value="1"/>
</dbReference>
<gene>
    <name evidence="3" type="ORF">KDA_27660</name>
</gene>
<dbReference type="Proteomes" id="UP000287171">
    <property type="component" value="Unassembled WGS sequence"/>
</dbReference>
<dbReference type="PANTHER" id="PTHR12521:SF0">
    <property type="entry name" value="ADP-RIBOSE GLYCOHYDROLASE OARD1"/>
    <property type="match status" value="1"/>
</dbReference>
<dbReference type="CDD" id="cd02901">
    <property type="entry name" value="Macro_Poa1p-like"/>
    <property type="match status" value="1"/>
</dbReference>
<evidence type="ECO:0000313" key="4">
    <source>
        <dbReference type="Proteomes" id="UP000287171"/>
    </source>
</evidence>
<organism evidence="3 4">
    <name type="scientific">Dictyobacter alpinus</name>
    <dbReference type="NCBI Taxonomy" id="2014873"/>
    <lineage>
        <taxon>Bacteria</taxon>
        <taxon>Bacillati</taxon>
        <taxon>Chloroflexota</taxon>
        <taxon>Ktedonobacteria</taxon>
        <taxon>Ktedonobacterales</taxon>
        <taxon>Dictyobacteraceae</taxon>
        <taxon>Dictyobacter</taxon>
    </lineage>
</organism>
<feature type="domain" description="Macro" evidence="2">
    <location>
        <begin position="1"/>
        <end position="155"/>
    </location>
</feature>
<dbReference type="InterPro" id="IPR002589">
    <property type="entry name" value="Macro_dom"/>
</dbReference>
<dbReference type="RefSeq" id="WP_126627649.1">
    <property type="nucleotide sequence ID" value="NZ_BIFT01000001.1"/>
</dbReference>
<accession>A0A402B7I9</accession>
<dbReference type="InterPro" id="IPR043472">
    <property type="entry name" value="Macro_dom-like"/>
</dbReference>